<dbReference type="Proteomes" id="UP000719766">
    <property type="component" value="Unassembled WGS sequence"/>
</dbReference>
<comment type="caution">
    <text evidence="1">The sequence shown here is derived from an EMBL/GenBank/DDBJ whole genome shotgun (WGS) entry which is preliminary data.</text>
</comment>
<dbReference type="AlphaFoldDB" id="A0A9P7AC33"/>
<evidence type="ECO:0000313" key="1">
    <source>
        <dbReference type="EMBL" id="KAG1785427.1"/>
    </source>
</evidence>
<sequence length="113" mass="12458">MIRVTFFILARVTWSIICSATISFICRLAIVLSTVFCCNIHSLELSFVTSINLSLPRQSHSSPTGLVTLRSVIESLGSCPTPVVAMVRLITDASIDSLVVLDISGRSFRQRYH</sequence>
<protein>
    <submittedName>
        <fullName evidence="1">Uncharacterized protein</fullName>
    </submittedName>
</protein>
<dbReference type="EMBL" id="JABBWE010000111">
    <property type="protein sequence ID" value="KAG1785427.1"/>
    <property type="molecule type" value="Genomic_DNA"/>
</dbReference>
<dbReference type="RefSeq" id="XP_041152910.1">
    <property type="nucleotide sequence ID" value="XM_041301515.1"/>
</dbReference>
<keyword evidence="2" id="KW-1185">Reference proteome</keyword>
<evidence type="ECO:0000313" key="2">
    <source>
        <dbReference type="Proteomes" id="UP000719766"/>
    </source>
</evidence>
<dbReference type="GeneID" id="64595279"/>
<proteinExistence type="predicted"/>
<name>A0A9P7AC33_9AGAM</name>
<accession>A0A9P7AC33</accession>
<organism evidence="1 2">
    <name type="scientific">Suillus plorans</name>
    <dbReference type="NCBI Taxonomy" id="116603"/>
    <lineage>
        <taxon>Eukaryota</taxon>
        <taxon>Fungi</taxon>
        <taxon>Dikarya</taxon>
        <taxon>Basidiomycota</taxon>
        <taxon>Agaricomycotina</taxon>
        <taxon>Agaricomycetes</taxon>
        <taxon>Agaricomycetidae</taxon>
        <taxon>Boletales</taxon>
        <taxon>Suillineae</taxon>
        <taxon>Suillaceae</taxon>
        <taxon>Suillus</taxon>
    </lineage>
</organism>
<gene>
    <name evidence="1" type="ORF">HD556DRAFT_132544</name>
</gene>
<reference evidence="1" key="1">
    <citation type="journal article" date="2020" name="New Phytol.">
        <title>Comparative genomics reveals dynamic genome evolution in host specialist ectomycorrhizal fungi.</title>
        <authorList>
            <person name="Lofgren L.A."/>
            <person name="Nguyen N.H."/>
            <person name="Vilgalys R."/>
            <person name="Ruytinx J."/>
            <person name="Liao H.L."/>
            <person name="Branco S."/>
            <person name="Kuo A."/>
            <person name="LaButti K."/>
            <person name="Lipzen A."/>
            <person name="Andreopoulos W."/>
            <person name="Pangilinan J."/>
            <person name="Riley R."/>
            <person name="Hundley H."/>
            <person name="Na H."/>
            <person name="Barry K."/>
            <person name="Grigoriev I.V."/>
            <person name="Stajich J.E."/>
            <person name="Kennedy P.G."/>
        </authorList>
    </citation>
    <scope>NUCLEOTIDE SEQUENCE</scope>
    <source>
        <strain evidence="1">S12</strain>
    </source>
</reference>